<dbReference type="AlphaFoldDB" id="A0A226E0J5"/>
<gene>
    <name evidence="1" type="ORF">Fcan01_14414</name>
</gene>
<evidence type="ECO:0008006" key="3">
    <source>
        <dbReference type="Google" id="ProtNLM"/>
    </source>
</evidence>
<dbReference type="Proteomes" id="UP000198287">
    <property type="component" value="Unassembled WGS sequence"/>
</dbReference>
<keyword evidence="2" id="KW-1185">Reference proteome</keyword>
<comment type="caution">
    <text evidence="1">The sequence shown here is derived from an EMBL/GenBank/DDBJ whole genome shotgun (WGS) entry which is preliminary data.</text>
</comment>
<evidence type="ECO:0000313" key="2">
    <source>
        <dbReference type="Proteomes" id="UP000198287"/>
    </source>
</evidence>
<proteinExistence type="predicted"/>
<evidence type="ECO:0000313" key="1">
    <source>
        <dbReference type="EMBL" id="OXA50778.1"/>
    </source>
</evidence>
<reference evidence="1 2" key="1">
    <citation type="submission" date="2015-12" db="EMBL/GenBank/DDBJ databases">
        <title>The genome of Folsomia candida.</title>
        <authorList>
            <person name="Faddeeva A."/>
            <person name="Derks M.F."/>
            <person name="Anvar Y."/>
            <person name="Smit S."/>
            <person name="Van Straalen N."/>
            <person name="Roelofs D."/>
        </authorList>
    </citation>
    <scope>NUCLEOTIDE SEQUENCE [LARGE SCALE GENOMIC DNA]</scope>
    <source>
        <strain evidence="1 2">VU population</strain>
        <tissue evidence="1">Whole body</tissue>
    </source>
</reference>
<protein>
    <recommendedName>
        <fullName evidence="3">Decapping nuclease</fullName>
    </recommendedName>
</protein>
<name>A0A226E0J5_FOLCA</name>
<accession>A0A226E0J5</accession>
<organism evidence="1 2">
    <name type="scientific">Folsomia candida</name>
    <name type="common">Springtail</name>
    <dbReference type="NCBI Taxonomy" id="158441"/>
    <lineage>
        <taxon>Eukaryota</taxon>
        <taxon>Metazoa</taxon>
        <taxon>Ecdysozoa</taxon>
        <taxon>Arthropoda</taxon>
        <taxon>Hexapoda</taxon>
        <taxon>Collembola</taxon>
        <taxon>Entomobryomorpha</taxon>
        <taxon>Isotomoidea</taxon>
        <taxon>Isotomidae</taxon>
        <taxon>Proisotominae</taxon>
        <taxon>Folsomia</taxon>
    </lineage>
</organism>
<sequence>MSTSGIISNRIHHGFGFIPCTSPDQENCPPSPISGPWEPKGLTTLLKETPLPILTFGENLFQKCDGGLVSYSAYKCDVKMTVRSLPNQVTKCGHDLTRLVQKWVQSREKELLRCENKSAVVVPIICSDKAVRYARTGEQFFNKKHKYGYAIKVRLINADADNNPKSTKYYNWTVWKGTSSSDNEGAMFETYMCKDFYMKRATLEKNFHFFSITSFDSIVLGRNVIYRFFCIGEIDGVQINQDNYDAVEIKSSSATIENFNRRKLSQYYAKCAVSQVPKLVIGMRSISSPMPQPASVAGEQILNGNPPSHDIDTTSTVVNYQEIRLYDLKNCPTNMLDLQESNLIKAINLFHVNRREIYPNQEKFLNGFVEKSGIVDAYFAETPRISQ</sequence>
<dbReference type="EMBL" id="LNIX01000008">
    <property type="protein sequence ID" value="OXA50778.1"/>
    <property type="molecule type" value="Genomic_DNA"/>
</dbReference>